<reference evidence="4" key="1">
    <citation type="submission" date="2021-03" db="EMBL/GenBank/DDBJ databases">
        <authorList>
            <consortium name="Genoscope - CEA"/>
            <person name="William W."/>
        </authorList>
    </citation>
    <scope>NUCLEOTIDE SEQUENCE</scope>
    <source>
        <strain evidence="4">Doubled-haploid Pahang</strain>
    </source>
</reference>
<dbReference type="PANTHER" id="PTHR31280:SF4">
    <property type="entry name" value="ELONGATION FACTOR TS (DUF810)"/>
    <property type="match status" value="1"/>
</dbReference>
<reference evidence="5" key="2">
    <citation type="submission" date="2021-05" db="UniProtKB">
        <authorList>
            <consortium name="EnsemblPlants"/>
        </authorList>
    </citation>
    <scope>IDENTIFICATION</scope>
    <source>
        <strain evidence="5">subsp. malaccensis</strain>
    </source>
</reference>
<gene>
    <name evidence="4" type="ORF">GSMUA_120630.1</name>
</gene>
<feature type="domain" description="MHD1" evidence="2">
    <location>
        <begin position="575"/>
        <end position="718"/>
    </location>
</feature>
<dbReference type="InParanoid" id="A0A804IQ29"/>
<dbReference type="PROSITE" id="PS51258">
    <property type="entry name" value="MHD1"/>
    <property type="match status" value="1"/>
</dbReference>
<evidence type="ECO:0000313" key="5">
    <source>
        <dbReference type="EnsemblPlants" id="Ma04_p15500.1"/>
    </source>
</evidence>
<protein>
    <submittedName>
        <fullName evidence="4">(wild Malaysian banana) hypothetical protein</fullName>
    </submittedName>
</protein>
<name>A0A804IQ29_MUSAM</name>
<evidence type="ECO:0000259" key="3">
    <source>
        <dbReference type="PROSITE" id="PS51259"/>
    </source>
</evidence>
<evidence type="ECO:0000313" key="4">
    <source>
        <dbReference type="EMBL" id="CAG1842268.1"/>
    </source>
</evidence>
<sequence length="944" mass="105856">MVLLPVASVAVRSSFSVVGEAFFSTFISFNGITSSTILVFVRVHQLYIGPIIYNKMCFPMYILYGIIMTKVSDGRFMCQLGVLGDFKKEPDGNSSLRFSSGDAMTVATDLPSPFGQLGVFLSDAELRQTAYEIFVAACRANGGKPLTYTPQSDRTKGSLGQESIPVKSSKKPASVGELMRVQMGISEQLDARIRRGLLRIAAGNLGKRMESMVLPLEFLQQFKASDFPDQQEYKDWQARNLKVLEAGLLLHPLLPLDKSDAASQKLHQIMHGASDGPIETGKNSESMQILRSAVTSLAYRLLDGIGSDACHWADGFPLNLHLYQMLLEACFNNSSEEGSTVDEFDEVLELIKKTWAILGINQMFHNLCFTWTLFLRFVTTGEVEVGLLIAADAQLTEVASDAKATQDPTYSKILSSTLSYIMDWTEKKLFAYHDMFNSSNIELMETVVSFGVTAAKILVEDFSTEYHRKRREETDVARSRIDAYIRSSLRAAFAQKMKQTASSKLSSEDQSTPLLSILAEEIEELANKEKELFSPILKKWHPLAAGVAVMTLHSCYGTELKQFLSGVKELAPDVLQVLRAADKLEKDLLDIVVEDSVDSDDGGKSLIREMPPYEAESAIADLVRAWIKSRLDQLKEWLDRTLQQEVWNPRANKENRSPSSVEILRMVDETLDEYFDLPIPMHAVLLPDLLKGLDRSLQHYASEAQSGCGARNDFMPALPELTRCTVSSKLRKKKDKPQNSTKRRSQLCETTAYRMIFHDLDHVLWNSLYVGEAASSRIDPFLKELDLILEVVLNTVHMRVRHQLITELMKASFDGLLLVLLAGGPSRGFSCQDSQIIEEDFKSLRELYLADRDGLPEELFDKAAAEVNKVLPLFRTDTETLIEKFKHMIAETYDPAAKSKYPIPPNPGNWGPTEPSTILHVLCHRNDVAATKFLKRTYNFPKKL</sequence>
<dbReference type="Pfam" id="PF25761">
    <property type="entry name" value="TPR_PATROL1"/>
    <property type="match status" value="2"/>
</dbReference>
<evidence type="ECO:0000313" key="6">
    <source>
        <dbReference type="Proteomes" id="UP000012960"/>
    </source>
</evidence>
<feature type="region of interest" description="Disordered" evidence="1">
    <location>
        <begin position="147"/>
        <end position="167"/>
    </location>
</feature>
<dbReference type="AlphaFoldDB" id="A0A804IQ29"/>
<dbReference type="InterPro" id="IPR008528">
    <property type="entry name" value="unc-13_homologue"/>
</dbReference>
<dbReference type="InterPro" id="IPR014772">
    <property type="entry name" value="Munc13_dom-2"/>
</dbReference>
<dbReference type="EnsemblPlants" id="Ma04_t15500.1">
    <property type="protein sequence ID" value="Ma04_p15500.1"/>
    <property type="gene ID" value="Ma04_g15500"/>
</dbReference>
<dbReference type="PANTHER" id="PTHR31280">
    <property type="entry name" value="PROTEIN UNC-13 HOMOLOG"/>
    <property type="match status" value="1"/>
</dbReference>
<evidence type="ECO:0000256" key="1">
    <source>
        <dbReference type="SAM" id="MobiDB-lite"/>
    </source>
</evidence>
<dbReference type="Gramene" id="Ma04_t15500.1">
    <property type="protein sequence ID" value="Ma04_p15500.1"/>
    <property type="gene ID" value="Ma04_g15500"/>
</dbReference>
<proteinExistence type="predicted"/>
<organism evidence="5 6">
    <name type="scientific">Musa acuminata subsp. malaccensis</name>
    <name type="common">Wild banana</name>
    <name type="synonym">Musa malaccensis</name>
    <dbReference type="NCBI Taxonomy" id="214687"/>
    <lineage>
        <taxon>Eukaryota</taxon>
        <taxon>Viridiplantae</taxon>
        <taxon>Streptophyta</taxon>
        <taxon>Embryophyta</taxon>
        <taxon>Tracheophyta</taxon>
        <taxon>Spermatophyta</taxon>
        <taxon>Magnoliopsida</taxon>
        <taxon>Liliopsida</taxon>
        <taxon>Zingiberales</taxon>
        <taxon>Musaceae</taxon>
        <taxon>Musa</taxon>
    </lineage>
</organism>
<keyword evidence="6" id="KW-1185">Reference proteome</keyword>
<dbReference type="InterPro" id="IPR057984">
    <property type="entry name" value="PATROL1_C"/>
</dbReference>
<dbReference type="InterPro" id="IPR014770">
    <property type="entry name" value="Munc13_1"/>
</dbReference>
<feature type="domain" description="MHD2" evidence="3">
    <location>
        <begin position="775"/>
        <end position="885"/>
    </location>
</feature>
<dbReference type="EMBL" id="HG996469">
    <property type="protein sequence ID" value="CAG1842268.1"/>
    <property type="molecule type" value="Genomic_DNA"/>
</dbReference>
<dbReference type="PROSITE" id="PS51259">
    <property type="entry name" value="MHD2"/>
    <property type="match status" value="1"/>
</dbReference>
<evidence type="ECO:0000259" key="2">
    <source>
        <dbReference type="PROSITE" id="PS51258"/>
    </source>
</evidence>
<dbReference type="Proteomes" id="UP000012960">
    <property type="component" value="Unplaced"/>
</dbReference>
<accession>A0A804IQ29</accession>